<proteinExistence type="predicted"/>
<comment type="caution">
    <text evidence="1">The sequence shown here is derived from an EMBL/GenBank/DDBJ whole genome shotgun (WGS) entry which is preliminary data.</text>
</comment>
<dbReference type="AlphaFoldDB" id="A0A1R3I4T5"/>
<sequence>MPPKPQTQQNTPDDFLAHITAAVAAKFDDLQSSLDAKYDSLSISISAHSSCLHNINLQLAKLEKNPFFTRVTVRFGINPHIDFLFLPATTSTRKLFN</sequence>
<evidence type="ECO:0000313" key="1">
    <source>
        <dbReference type="EMBL" id="OMO77588.1"/>
    </source>
</evidence>
<evidence type="ECO:0000313" key="2">
    <source>
        <dbReference type="Proteomes" id="UP000188268"/>
    </source>
</evidence>
<dbReference type="Proteomes" id="UP000188268">
    <property type="component" value="Unassembled WGS sequence"/>
</dbReference>
<reference evidence="1 2" key="1">
    <citation type="submission" date="2013-09" db="EMBL/GenBank/DDBJ databases">
        <title>Corchorus capsularis genome sequencing.</title>
        <authorList>
            <person name="Alam M."/>
            <person name="Haque M.S."/>
            <person name="Islam M.S."/>
            <person name="Emdad E.M."/>
            <person name="Islam M.M."/>
            <person name="Ahmed B."/>
            <person name="Halim A."/>
            <person name="Hossen Q.M.M."/>
            <person name="Hossain M.Z."/>
            <person name="Ahmed R."/>
            <person name="Khan M.M."/>
            <person name="Islam R."/>
            <person name="Rashid M.M."/>
            <person name="Khan S.A."/>
            <person name="Rahman M.S."/>
            <person name="Alam M."/>
        </authorList>
    </citation>
    <scope>NUCLEOTIDE SEQUENCE [LARGE SCALE GENOMIC DNA]</scope>
    <source>
        <strain evidence="2">cv. CVL-1</strain>
        <tissue evidence="1">Whole seedling</tissue>
    </source>
</reference>
<organism evidence="1 2">
    <name type="scientific">Corchorus capsularis</name>
    <name type="common">Jute</name>
    <dbReference type="NCBI Taxonomy" id="210143"/>
    <lineage>
        <taxon>Eukaryota</taxon>
        <taxon>Viridiplantae</taxon>
        <taxon>Streptophyta</taxon>
        <taxon>Embryophyta</taxon>
        <taxon>Tracheophyta</taxon>
        <taxon>Spermatophyta</taxon>
        <taxon>Magnoliopsida</taxon>
        <taxon>eudicotyledons</taxon>
        <taxon>Gunneridae</taxon>
        <taxon>Pentapetalae</taxon>
        <taxon>rosids</taxon>
        <taxon>malvids</taxon>
        <taxon>Malvales</taxon>
        <taxon>Malvaceae</taxon>
        <taxon>Grewioideae</taxon>
        <taxon>Apeibeae</taxon>
        <taxon>Corchorus</taxon>
    </lineage>
</organism>
<keyword evidence="2" id="KW-1185">Reference proteome</keyword>
<dbReference type="EMBL" id="AWWV01010706">
    <property type="protein sequence ID" value="OMO77588.1"/>
    <property type="molecule type" value="Genomic_DNA"/>
</dbReference>
<dbReference type="Gramene" id="OMO77588">
    <property type="protein sequence ID" value="OMO77588"/>
    <property type="gene ID" value="CCACVL1_14955"/>
</dbReference>
<name>A0A1R3I4T5_COCAP</name>
<dbReference type="OrthoDB" id="10505335at2759"/>
<protein>
    <submittedName>
        <fullName evidence="1">Kinesin heavy chain-like protein</fullName>
    </submittedName>
</protein>
<gene>
    <name evidence="1" type="ORF">CCACVL1_14955</name>
</gene>
<accession>A0A1R3I4T5</accession>